<accession>A0AAW7JRE7</accession>
<reference evidence="2" key="2">
    <citation type="submission" date="2023-08" db="EMBL/GenBank/DDBJ databases">
        <title>Identification and characterization of horizontal gene transfer across gut microbiota members of farm animals based on homology search.</title>
        <authorList>
            <person name="Schwarzerova J."/>
            <person name="Nykrynova M."/>
            <person name="Jureckova K."/>
            <person name="Cejkova D."/>
            <person name="Rychlik I."/>
        </authorList>
    </citation>
    <scope>NUCLEOTIDE SEQUENCE</scope>
    <source>
        <strain evidence="2">ET15</strain>
        <strain evidence="1">ET37</strain>
    </source>
</reference>
<keyword evidence="3" id="KW-1185">Reference proteome</keyword>
<comment type="caution">
    <text evidence="2">The sequence shown here is derived from an EMBL/GenBank/DDBJ whole genome shotgun (WGS) entry which is preliminary data.</text>
</comment>
<dbReference type="Proteomes" id="UP001167831">
    <property type="component" value="Unassembled WGS sequence"/>
</dbReference>
<proteinExistence type="predicted"/>
<evidence type="ECO:0000313" key="4">
    <source>
        <dbReference type="Proteomes" id="UP001168478"/>
    </source>
</evidence>
<dbReference type="AlphaFoldDB" id="A0AAW7JRE7"/>
<dbReference type="EMBL" id="JAUEIF010000002">
    <property type="protein sequence ID" value="MDN0024436.1"/>
    <property type="molecule type" value="Genomic_DNA"/>
</dbReference>
<name>A0AAW7JRE7_9BACT</name>
<gene>
    <name evidence="1" type="ORF">QVN81_03910</name>
    <name evidence="2" type="ORF">QVN84_02690</name>
</gene>
<protein>
    <submittedName>
        <fullName evidence="2">Uncharacterized protein</fullName>
    </submittedName>
</protein>
<evidence type="ECO:0000313" key="1">
    <source>
        <dbReference type="EMBL" id="MDN0022171.1"/>
    </source>
</evidence>
<dbReference type="EMBL" id="JAUEIE010000002">
    <property type="protein sequence ID" value="MDN0022171.1"/>
    <property type="molecule type" value="Genomic_DNA"/>
</dbReference>
<dbReference type="RefSeq" id="WP_289824808.1">
    <property type="nucleotide sequence ID" value="NZ_JAUEIE010000002.1"/>
</dbReference>
<reference evidence="2" key="1">
    <citation type="submission" date="2023-06" db="EMBL/GenBank/DDBJ databases">
        <authorList>
            <person name="Zeman M."/>
            <person name="Kubasova T."/>
            <person name="Jahodarova E."/>
            <person name="Nykrynova M."/>
            <person name="Rychlik I."/>
        </authorList>
    </citation>
    <scope>NUCLEOTIDE SEQUENCE</scope>
    <source>
        <strain evidence="2">ET15</strain>
        <strain evidence="1">ET37</strain>
    </source>
</reference>
<evidence type="ECO:0000313" key="2">
    <source>
        <dbReference type="EMBL" id="MDN0024436.1"/>
    </source>
</evidence>
<evidence type="ECO:0000313" key="3">
    <source>
        <dbReference type="Proteomes" id="UP001167831"/>
    </source>
</evidence>
<dbReference type="Proteomes" id="UP001168478">
    <property type="component" value="Unassembled WGS sequence"/>
</dbReference>
<sequence>MMKNIHIKATLPQPIQTATIRFSLSYPKSGSCSLDLTPYGDYLLHVDESNTEGAVRRTAEYKAAYNKVTMAMLHSYEAENRLYTSMHRDMPKVESRESFERKLTSMCPQKYHRKTFAFPMPTKSDVEEDLRKEVMSLNHVDNIINMKEYLCQHLGTLTETRQQAWYEAQKLFDRIEDAREKRENCKFFADFQVAYKKEKELLAGNYDIVEKGMNELCCNISVPYNLVLSYEYLQNKQQISIEVIVEDGINAPNSKAVVLTSGKISVKNKLVRETIQDKSSSALSLAYMVAAHVFNVSPNIEYIRLSLFDRTKQTPLLFVEFNRDVFSHINPKLLALFTDILGYPHVINFKTKGGASEISTWDASHFNQEVMAVCSEKDKERNSVSCEDQEMENGMISISVAQANRLCRFVSDNSDIRHAISLAEDNHADEVVISNKYKGILEEIKNA</sequence>
<organism evidence="2 4">
    <name type="scientific">Leyella lascolaii</name>
    <dbReference type="NCBI Taxonomy" id="1776379"/>
    <lineage>
        <taxon>Bacteria</taxon>
        <taxon>Pseudomonadati</taxon>
        <taxon>Bacteroidota</taxon>
        <taxon>Bacteroidia</taxon>
        <taxon>Bacteroidales</taxon>
        <taxon>Prevotellaceae</taxon>
        <taxon>Leyella</taxon>
    </lineage>
</organism>